<dbReference type="SUPFAM" id="SSF53098">
    <property type="entry name" value="Ribonuclease H-like"/>
    <property type="match status" value="1"/>
</dbReference>
<dbReference type="Pfam" id="PF17921">
    <property type="entry name" value="Integrase_H2C2"/>
    <property type="match status" value="1"/>
</dbReference>
<dbReference type="GO" id="GO:0003676">
    <property type="term" value="F:nucleic acid binding"/>
    <property type="evidence" value="ECO:0007669"/>
    <property type="project" value="InterPro"/>
</dbReference>
<name>A0A371HX78_MUCPR</name>
<comment type="caution">
    <text evidence="2">The sequence shown here is derived from an EMBL/GenBank/DDBJ whole genome shotgun (WGS) entry which is preliminary data.</text>
</comment>
<dbReference type="STRING" id="157652.A0A371HX78"/>
<evidence type="ECO:0000259" key="1">
    <source>
        <dbReference type="Pfam" id="PF17921"/>
    </source>
</evidence>
<proteinExistence type="predicted"/>
<evidence type="ECO:0000313" key="2">
    <source>
        <dbReference type="EMBL" id="RDY07294.1"/>
    </source>
</evidence>
<dbReference type="AlphaFoldDB" id="A0A371HX78"/>
<feature type="domain" description="Integrase zinc-binding" evidence="1">
    <location>
        <begin position="19"/>
        <end position="68"/>
    </location>
</feature>
<dbReference type="OrthoDB" id="407598at2759"/>
<gene>
    <name evidence="2" type="primary">Tf2-8</name>
    <name evidence="2" type="ORF">CR513_08608</name>
</gene>
<accession>A0A371HX78</accession>
<dbReference type="InterPro" id="IPR036397">
    <property type="entry name" value="RNaseH_sf"/>
</dbReference>
<dbReference type="PANTHER" id="PTHR35046:SF9">
    <property type="entry name" value="RNA-DIRECTED DNA POLYMERASE"/>
    <property type="match status" value="1"/>
</dbReference>
<sequence>MMTFSLRKNILCVPKSFITELVVNEAYEGGLMGHFREYKTFKHFFWPHMKSSVHHVCNKCLVYKTTKAKVNPHGLYTPLPIPTMPWVDLSKDFFLSLPRSKNGRDSIFVVVDKFSIMAYFIPCHKVDNACVVANLFFKEVSKLDNKLFFSTACHPQTDGWIEITNRTLSQLLRCLKSWEERLPHIDFAYNRVVNTTTSHSPLELVYVFNLLSSLDLLPFPNISFMLNYYGTSKAQFVNDLHAKARSHVEKKVEQYANEANKVWVHLRKKRFPNLRKKRFSNLRKYKLLPRGDGPFKVLIKFSDRVGDNSASESGGGDVM</sequence>
<feature type="non-terminal residue" evidence="2">
    <location>
        <position position="319"/>
    </location>
</feature>
<keyword evidence="3" id="KW-1185">Reference proteome</keyword>
<dbReference type="InterPro" id="IPR012337">
    <property type="entry name" value="RNaseH-like_sf"/>
</dbReference>
<dbReference type="Gene3D" id="3.30.420.10">
    <property type="entry name" value="Ribonuclease H-like superfamily/Ribonuclease H"/>
    <property type="match status" value="1"/>
</dbReference>
<feature type="non-terminal residue" evidence="2">
    <location>
        <position position="1"/>
    </location>
</feature>
<dbReference type="EMBL" id="QJKJ01001500">
    <property type="protein sequence ID" value="RDY07294.1"/>
    <property type="molecule type" value="Genomic_DNA"/>
</dbReference>
<reference evidence="2" key="1">
    <citation type="submission" date="2018-05" db="EMBL/GenBank/DDBJ databases">
        <title>Draft genome of Mucuna pruriens seed.</title>
        <authorList>
            <person name="Nnadi N.E."/>
            <person name="Vos R."/>
            <person name="Hasami M.H."/>
            <person name="Devisetty U.K."/>
            <person name="Aguiy J.C."/>
        </authorList>
    </citation>
    <scope>NUCLEOTIDE SEQUENCE [LARGE SCALE GENOMIC DNA]</scope>
    <source>
        <strain evidence="2">JCA_2017</strain>
    </source>
</reference>
<dbReference type="InterPro" id="IPR041588">
    <property type="entry name" value="Integrase_H2C2"/>
</dbReference>
<organism evidence="2 3">
    <name type="scientific">Mucuna pruriens</name>
    <name type="common">Velvet bean</name>
    <name type="synonym">Dolichos pruriens</name>
    <dbReference type="NCBI Taxonomy" id="157652"/>
    <lineage>
        <taxon>Eukaryota</taxon>
        <taxon>Viridiplantae</taxon>
        <taxon>Streptophyta</taxon>
        <taxon>Embryophyta</taxon>
        <taxon>Tracheophyta</taxon>
        <taxon>Spermatophyta</taxon>
        <taxon>Magnoliopsida</taxon>
        <taxon>eudicotyledons</taxon>
        <taxon>Gunneridae</taxon>
        <taxon>Pentapetalae</taxon>
        <taxon>rosids</taxon>
        <taxon>fabids</taxon>
        <taxon>Fabales</taxon>
        <taxon>Fabaceae</taxon>
        <taxon>Papilionoideae</taxon>
        <taxon>50 kb inversion clade</taxon>
        <taxon>NPAAA clade</taxon>
        <taxon>indigoferoid/millettioid clade</taxon>
        <taxon>Phaseoleae</taxon>
        <taxon>Mucuna</taxon>
    </lineage>
</organism>
<dbReference type="PANTHER" id="PTHR35046">
    <property type="entry name" value="ZINC KNUCKLE (CCHC-TYPE) FAMILY PROTEIN"/>
    <property type="match status" value="1"/>
</dbReference>
<dbReference type="Proteomes" id="UP000257109">
    <property type="component" value="Unassembled WGS sequence"/>
</dbReference>
<evidence type="ECO:0000313" key="3">
    <source>
        <dbReference type="Proteomes" id="UP000257109"/>
    </source>
</evidence>
<protein>
    <submittedName>
        <fullName evidence="2">Tf2-8</fullName>
    </submittedName>
</protein>
<dbReference type="Gene3D" id="1.10.340.70">
    <property type="match status" value="1"/>
</dbReference>